<gene>
    <name evidence="2" type="ORF">CEP50_05370</name>
</gene>
<evidence type="ECO:0000313" key="2">
    <source>
        <dbReference type="EMBL" id="PRW64359.1"/>
    </source>
</evidence>
<comment type="caution">
    <text evidence="2">The sequence shown here is derived from an EMBL/GenBank/DDBJ whole genome shotgun (WGS) entry which is preliminary data.</text>
</comment>
<evidence type="ECO:0000256" key="1">
    <source>
        <dbReference type="SAM" id="MobiDB-lite"/>
    </source>
</evidence>
<dbReference type="Proteomes" id="UP000239352">
    <property type="component" value="Unassembled WGS sequence"/>
</dbReference>
<reference evidence="2 3" key="1">
    <citation type="submission" date="2018-03" db="EMBL/GenBank/DDBJ databases">
        <title>Actinopolyspora mortivallis from Sahara, screening for active biomolecules.</title>
        <authorList>
            <person name="Selama O."/>
            <person name="Wellington E.M.H."/>
            <person name="Hacene H."/>
        </authorList>
    </citation>
    <scope>NUCLEOTIDE SEQUENCE [LARGE SCALE GENOMIC DNA]</scope>
    <source>
        <strain evidence="2 3">M5A</strain>
    </source>
</reference>
<protein>
    <recommendedName>
        <fullName evidence="4">VanZ-like domain-containing protein</fullName>
    </recommendedName>
</protein>
<dbReference type="PANTHER" id="PTHR28008:SF1">
    <property type="entry name" value="DOMAIN PROTEIN, PUTATIVE (AFU_ORTHOLOGUE AFUA_3G10980)-RELATED"/>
    <property type="match status" value="1"/>
</dbReference>
<sequence>MLDPFSSRLHRTLFVVCCLVSMVILFTPSSGVPTAPPGTDKLVHLTLFLALTTTGRLAGLPGPVLVPALVAYAPLSELVQAALPVNRHCDPADVAMDLVGVLLAHMLPPTGEHRRRSDLRRRSTPHEASEIHGFRG</sequence>
<keyword evidence="3" id="KW-1185">Reference proteome</keyword>
<organism evidence="2 3">
    <name type="scientific">Actinopolyspora mortivallis</name>
    <dbReference type="NCBI Taxonomy" id="33906"/>
    <lineage>
        <taxon>Bacteria</taxon>
        <taxon>Bacillati</taxon>
        <taxon>Actinomycetota</taxon>
        <taxon>Actinomycetes</taxon>
        <taxon>Actinopolysporales</taxon>
        <taxon>Actinopolysporaceae</taxon>
        <taxon>Actinopolyspora</taxon>
    </lineage>
</organism>
<dbReference type="PANTHER" id="PTHR28008">
    <property type="entry name" value="DOMAIN PROTEIN, PUTATIVE (AFU_ORTHOLOGUE AFUA_3G10980)-RELATED"/>
    <property type="match status" value="1"/>
</dbReference>
<dbReference type="AlphaFoldDB" id="A0A2T0GZ26"/>
<feature type="compositionally biased region" description="Basic and acidic residues" evidence="1">
    <location>
        <begin position="120"/>
        <end position="136"/>
    </location>
</feature>
<accession>A0A2T0GZ26</accession>
<dbReference type="EMBL" id="PVSR01000004">
    <property type="protein sequence ID" value="PRW64359.1"/>
    <property type="molecule type" value="Genomic_DNA"/>
</dbReference>
<dbReference type="RefSeq" id="WP_106112808.1">
    <property type="nucleotide sequence ID" value="NZ_PVSR01000004.1"/>
</dbReference>
<dbReference type="STRING" id="1050202.GCA_000384035_02094"/>
<evidence type="ECO:0000313" key="3">
    <source>
        <dbReference type="Proteomes" id="UP000239352"/>
    </source>
</evidence>
<feature type="region of interest" description="Disordered" evidence="1">
    <location>
        <begin position="112"/>
        <end position="136"/>
    </location>
</feature>
<evidence type="ECO:0008006" key="4">
    <source>
        <dbReference type="Google" id="ProtNLM"/>
    </source>
</evidence>
<dbReference type="InParanoid" id="A0A2T0GZ26"/>
<proteinExistence type="predicted"/>
<name>A0A2T0GZ26_ACTMO</name>